<comment type="caution">
    <text evidence="1">The sequence shown here is derived from an EMBL/GenBank/DDBJ whole genome shotgun (WGS) entry which is preliminary data.</text>
</comment>
<keyword evidence="2" id="KW-1185">Reference proteome</keyword>
<sequence>MRKSTEHIITPMITLCDGHLCNQIDMEAHAASDVIIIWPGNISYPISETGPNPIRWRSQCITDQ</sequence>
<gene>
    <name evidence="1" type="ORF">PHMEG_00018037</name>
</gene>
<evidence type="ECO:0000313" key="1">
    <source>
        <dbReference type="EMBL" id="OWZ09286.1"/>
    </source>
</evidence>
<evidence type="ECO:0000313" key="2">
    <source>
        <dbReference type="Proteomes" id="UP000198211"/>
    </source>
</evidence>
<protein>
    <submittedName>
        <fullName evidence="1">Uncharacterized protein</fullName>
    </submittedName>
</protein>
<reference evidence="2" key="1">
    <citation type="submission" date="2017-03" db="EMBL/GenBank/DDBJ databases">
        <title>Phytopthora megakarya and P. palmivora, two closely related causual agents of cacao black pod achieved similar genome size and gene model numbers by different mechanisms.</title>
        <authorList>
            <person name="Ali S."/>
            <person name="Shao J."/>
            <person name="Larry D.J."/>
            <person name="Kronmiller B."/>
            <person name="Shen D."/>
            <person name="Strem M.D."/>
            <person name="Melnick R.L."/>
            <person name="Guiltinan M.J."/>
            <person name="Tyler B.M."/>
            <person name="Meinhardt L.W."/>
            <person name="Bailey B.A."/>
        </authorList>
    </citation>
    <scope>NUCLEOTIDE SEQUENCE [LARGE SCALE GENOMIC DNA]</scope>
    <source>
        <strain evidence="2">zdho120</strain>
    </source>
</reference>
<accession>A0A225VV15</accession>
<proteinExistence type="predicted"/>
<dbReference type="AlphaFoldDB" id="A0A225VV15"/>
<name>A0A225VV15_9STRA</name>
<dbReference type="Proteomes" id="UP000198211">
    <property type="component" value="Unassembled WGS sequence"/>
</dbReference>
<dbReference type="EMBL" id="NBNE01002842">
    <property type="protein sequence ID" value="OWZ09286.1"/>
    <property type="molecule type" value="Genomic_DNA"/>
</dbReference>
<organism evidence="1 2">
    <name type="scientific">Phytophthora megakarya</name>
    <dbReference type="NCBI Taxonomy" id="4795"/>
    <lineage>
        <taxon>Eukaryota</taxon>
        <taxon>Sar</taxon>
        <taxon>Stramenopiles</taxon>
        <taxon>Oomycota</taxon>
        <taxon>Peronosporomycetes</taxon>
        <taxon>Peronosporales</taxon>
        <taxon>Peronosporaceae</taxon>
        <taxon>Phytophthora</taxon>
    </lineage>
</organism>